<dbReference type="PANTHER" id="PTHR43518:SF1">
    <property type="entry name" value="RESPIRATORY NITRATE REDUCTASE 1 BETA CHAIN"/>
    <property type="match status" value="1"/>
</dbReference>
<evidence type="ECO:0000256" key="6">
    <source>
        <dbReference type="ARBA" id="ARBA00022723"/>
    </source>
</evidence>
<proteinExistence type="predicted"/>
<keyword evidence="5" id="KW-0004">4Fe-4S</keyword>
<dbReference type="EC" id="1.7.99.4" evidence="14"/>
<keyword evidence="4" id="KW-0813">Transport</keyword>
<dbReference type="GO" id="GO:0051538">
    <property type="term" value="F:3 iron, 4 sulfur cluster binding"/>
    <property type="evidence" value="ECO:0007669"/>
    <property type="project" value="UniProtKB-KW"/>
</dbReference>
<evidence type="ECO:0000256" key="12">
    <source>
        <dbReference type="SAM" id="MobiDB-lite"/>
    </source>
</evidence>
<feature type="domain" description="4Fe-4S ferredoxin-type" evidence="13">
    <location>
        <begin position="174"/>
        <end position="205"/>
    </location>
</feature>
<keyword evidence="15" id="KW-1185">Reference proteome</keyword>
<dbReference type="NCBIfam" id="TIGR01660">
    <property type="entry name" value="narH"/>
    <property type="match status" value="1"/>
</dbReference>
<evidence type="ECO:0000256" key="11">
    <source>
        <dbReference type="ARBA" id="ARBA00023291"/>
    </source>
</evidence>
<dbReference type="FunFam" id="3.30.70.20:FF:000010">
    <property type="entry name" value="Respiratory nitrate reductase beta subunit"/>
    <property type="match status" value="1"/>
</dbReference>
<organism evidence="14 15">
    <name type="scientific">Phaeovibrio sulfidiphilus</name>
    <dbReference type="NCBI Taxonomy" id="1220600"/>
    <lineage>
        <taxon>Bacteria</taxon>
        <taxon>Pseudomonadati</taxon>
        <taxon>Pseudomonadota</taxon>
        <taxon>Alphaproteobacteria</taxon>
        <taxon>Rhodospirillales</taxon>
        <taxon>Rhodospirillaceae</taxon>
        <taxon>Phaeovibrio</taxon>
    </lineage>
</organism>
<dbReference type="AlphaFoldDB" id="A0A8J7CR06"/>
<comment type="cofactor">
    <cofactor evidence="2">
        <name>[4Fe-4S] cluster</name>
        <dbReference type="ChEBI" id="CHEBI:49883"/>
    </cofactor>
</comment>
<dbReference type="InterPro" id="IPR017896">
    <property type="entry name" value="4Fe4S_Fe-S-bd"/>
</dbReference>
<dbReference type="CDD" id="cd10557">
    <property type="entry name" value="NarH_beta-like"/>
    <property type="match status" value="1"/>
</dbReference>
<gene>
    <name evidence="14" type="primary">narH</name>
    <name evidence="14" type="ORF">IHV25_06935</name>
</gene>
<evidence type="ECO:0000313" key="15">
    <source>
        <dbReference type="Proteomes" id="UP000631034"/>
    </source>
</evidence>
<accession>A0A8J7CR06</accession>
<keyword evidence="6" id="KW-0479">Metal-binding</keyword>
<sequence>MKIRAQIGKVLNLDKCIGCHTCSVTCKNVWTSRAGTEYAWFNNVESKPGVGYPVDWENQTRWNGGWTRLKNGGIRPKSGHKLWLLAKLFANPDLPRIDDYYEPFTFDYDHLQKAPEVSTPPTARMRSAITGERMEKPLWGPNWEEILGGEFEKRSRDSNFEGIQKAIYGQFEHTFMMYLPRLCEHCLNPACVAACPSGAIYKREEDGIVLIDQEKCRGWRMCVSACPYKKIYFNWQSGKSEKCTFCYARIENGDPTVCSETCVGRIRYLGVLLYDADRIREMASVEDEQDLYQAQLDMFLDPHDPKVIAQALRDGVPHSWLEAAKRSPVYKMALDWKVAFPLHPEYRTLPMVWYIPPLSPVQSAFEAGQIPASHDGILPDVNSLRIPVRYLANLLTAGREAPVVGALERMIAMRMVMRNKTVNNVSSDPILEAAGLTEATVSDMYRIMALAAYEDRFVVPTNHTEYSGPTPFDEELAFARRSERGLAFGNRESEGQTRASLFGSPTHANTMSGRPPPSTGRRN</sequence>
<dbReference type="EMBL" id="JACZHT010000004">
    <property type="protein sequence ID" value="MBE1237380.1"/>
    <property type="molecule type" value="Genomic_DNA"/>
</dbReference>
<keyword evidence="7" id="KW-0677">Repeat</keyword>
<keyword evidence="10" id="KW-0411">Iron-sulfur</keyword>
<evidence type="ECO:0000256" key="4">
    <source>
        <dbReference type="ARBA" id="ARBA00022448"/>
    </source>
</evidence>
<dbReference type="PROSITE" id="PS51379">
    <property type="entry name" value="4FE4S_FER_2"/>
    <property type="match status" value="3"/>
</dbReference>
<evidence type="ECO:0000256" key="3">
    <source>
        <dbReference type="ARBA" id="ARBA00004196"/>
    </source>
</evidence>
<feature type="compositionally biased region" description="Pro residues" evidence="12">
    <location>
        <begin position="514"/>
        <end position="523"/>
    </location>
</feature>
<protein>
    <submittedName>
        <fullName evidence="14">Nitrate reductase subunit beta</fullName>
        <ecNumber evidence="14">1.7.99.4</ecNumber>
    </submittedName>
</protein>
<dbReference type="Gene3D" id="3.30.70.20">
    <property type="match status" value="4"/>
</dbReference>
<dbReference type="GO" id="GO:0030313">
    <property type="term" value="C:cell envelope"/>
    <property type="evidence" value="ECO:0007669"/>
    <property type="project" value="UniProtKB-SubCell"/>
</dbReference>
<evidence type="ECO:0000256" key="2">
    <source>
        <dbReference type="ARBA" id="ARBA00001966"/>
    </source>
</evidence>
<evidence type="ECO:0000256" key="8">
    <source>
        <dbReference type="ARBA" id="ARBA00022982"/>
    </source>
</evidence>
<evidence type="ECO:0000313" key="14">
    <source>
        <dbReference type="EMBL" id="MBE1237380.1"/>
    </source>
</evidence>
<comment type="caution">
    <text evidence="14">The sequence shown here is derived from an EMBL/GenBank/DDBJ whole genome shotgun (WGS) entry which is preliminary data.</text>
</comment>
<dbReference type="SUPFAM" id="SSF54862">
    <property type="entry name" value="4Fe-4S ferredoxins"/>
    <property type="match status" value="1"/>
</dbReference>
<dbReference type="Proteomes" id="UP000631034">
    <property type="component" value="Unassembled WGS sequence"/>
</dbReference>
<evidence type="ECO:0000256" key="7">
    <source>
        <dbReference type="ARBA" id="ARBA00022737"/>
    </source>
</evidence>
<dbReference type="GO" id="GO:0008940">
    <property type="term" value="F:nitrate reductase activity"/>
    <property type="evidence" value="ECO:0007669"/>
    <property type="project" value="InterPro"/>
</dbReference>
<keyword evidence="11" id="KW-0003">3Fe-4S</keyword>
<feature type="domain" description="4Fe-4S ferredoxin-type" evidence="13">
    <location>
        <begin position="207"/>
        <end position="236"/>
    </location>
</feature>
<dbReference type="GO" id="GO:0009055">
    <property type="term" value="F:electron transfer activity"/>
    <property type="evidence" value="ECO:0007669"/>
    <property type="project" value="TreeGrafter"/>
</dbReference>
<keyword evidence="9" id="KW-0408">Iron</keyword>
<evidence type="ECO:0000256" key="1">
    <source>
        <dbReference type="ARBA" id="ARBA00001927"/>
    </source>
</evidence>
<name>A0A8J7CR06_9PROT</name>
<feature type="region of interest" description="Disordered" evidence="12">
    <location>
        <begin position="487"/>
        <end position="523"/>
    </location>
</feature>
<dbReference type="InterPro" id="IPR006547">
    <property type="entry name" value="NO3_Rdtase_bsu"/>
</dbReference>
<evidence type="ECO:0000256" key="9">
    <source>
        <dbReference type="ARBA" id="ARBA00023004"/>
    </source>
</evidence>
<dbReference type="GO" id="GO:0051539">
    <property type="term" value="F:4 iron, 4 sulfur cluster binding"/>
    <property type="evidence" value="ECO:0007669"/>
    <property type="project" value="UniProtKB-KW"/>
</dbReference>
<evidence type="ECO:0000259" key="13">
    <source>
        <dbReference type="PROSITE" id="PS51379"/>
    </source>
</evidence>
<feature type="domain" description="4Fe-4S ferredoxin-type" evidence="13">
    <location>
        <begin position="7"/>
        <end position="35"/>
    </location>
</feature>
<keyword evidence="8" id="KW-0249">Electron transport</keyword>
<comment type="subcellular location">
    <subcellularLocation>
        <location evidence="3">Cell envelope</location>
    </subcellularLocation>
</comment>
<dbReference type="GO" id="GO:0009325">
    <property type="term" value="C:nitrate reductase complex"/>
    <property type="evidence" value="ECO:0007669"/>
    <property type="project" value="InterPro"/>
</dbReference>
<dbReference type="InterPro" id="IPR029263">
    <property type="entry name" value="Nitr_red_bet_C"/>
</dbReference>
<reference evidence="14" key="1">
    <citation type="submission" date="2020-10" db="EMBL/GenBank/DDBJ databases">
        <title>Genome sequence of the unusual species of purple photosynthetic bacteria, Phaeovibrio sulfidiphilus DSM 23193, type strain.</title>
        <authorList>
            <person name="Kyndt J.A."/>
            <person name="Meyer T.E."/>
        </authorList>
    </citation>
    <scope>NUCLEOTIDE SEQUENCE</scope>
    <source>
        <strain evidence="14">DSM 23193</strain>
    </source>
</reference>
<dbReference type="Pfam" id="PF13247">
    <property type="entry name" value="Fer4_11"/>
    <property type="match status" value="1"/>
</dbReference>
<keyword evidence="14" id="KW-0560">Oxidoreductase</keyword>
<dbReference type="GO" id="GO:0009061">
    <property type="term" value="P:anaerobic respiration"/>
    <property type="evidence" value="ECO:0007669"/>
    <property type="project" value="TreeGrafter"/>
</dbReference>
<evidence type="ECO:0000256" key="10">
    <source>
        <dbReference type="ARBA" id="ARBA00023014"/>
    </source>
</evidence>
<comment type="cofactor">
    <cofactor evidence="1">
        <name>[3Fe-4S] cluster</name>
        <dbReference type="ChEBI" id="CHEBI:21137"/>
    </cofactor>
</comment>
<dbReference type="RefSeq" id="WP_192534388.1">
    <property type="nucleotide sequence ID" value="NZ_JACZHT010000004.1"/>
</dbReference>
<evidence type="ECO:0000256" key="5">
    <source>
        <dbReference type="ARBA" id="ARBA00022485"/>
    </source>
</evidence>
<dbReference type="GO" id="GO:0016020">
    <property type="term" value="C:membrane"/>
    <property type="evidence" value="ECO:0007669"/>
    <property type="project" value="TreeGrafter"/>
</dbReference>
<dbReference type="Pfam" id="PF14711">
    <property type="entry name" value="Nitr_red_bet_C"/>
    <property type="match status" value="1"/>
</dbReference>
<dbReference type="GO" id="GO:0046872">
    <property type="term" value="F:metal ion binding"/>
    <property type="evidence" value="ECO:0007669"/>
    <property type="project" value="UniProtKB-KW"/>
</dbReference>
<dbReference type="PANTHER" id="PTHR43518">
    <property type="entry name" value="NITRATE REDUCTASE BETA SUBUNIT"/>
    <property type="match status" value="1"/>
</dbReference>
<dbReference type="FunFam" id="3.30.70.20:FF:000008">
    <property type="entry name" value="Respiratory nitrate reductase beta subunit"/>
    <property type="match status" value="1"/>
</dbReference>
<dbReference type="GO" id="GO:0042126">
    <property type="term" value="P:nitrate metabolic process"/>
    <property type="evidence" value="ECO:0007669"/>
    <property type="project" value="InterPro"/>
</dbReference>
<dbReference type="FunFam" id="3.30.70.20:FF:000005">
    <property type="entry name" value="Respiratory nitrate reductase beta subunit"/>
    <property type="match status" value="1"/>
</dbReference>